<dbReference type="RefSeq" id="WP_184330342.1">
    <property type="nucleotide sequence ID" value="NZ_JACHHZ010000002.1"/>
</dbReference>
<reference evidence="3 4" key="1">
    <citation type="submission" date="2020-08" db="EMBL/GenBank/DDBJ databases">
        <title>Genomic Encyclopedia of Type Strains, Phase IV (KMG-IV): sequencing the most valuable type-strain genomes for metagenomic binning, comparative biology and taxonomic classification.</title>
        <authorList>
            <person name="Goeker M."/>
        </authorList>
    </citation>
    <scope>NUCLEOTIDE SEQUENCE [LARGE SCALE GENOMIC DNA]</scope>
    <source>
        <strain evidence="3 4">DSM 26723</strain>
    </source>
</reference>
<gene>
    <name evidence="3" type="ORF">HNQ60_001429</name>
</gene>
<dbReference type="AlphaFoldDB" id="A0A841HHC4"/>
<dbReference type="InterPro" id="IPR025392">
    <property type="entry name" value="DUF4124"/>
</dbReference>
<name>A0A841HHC4_9GAMM</name>
<evidence type="ECO:0000259" key="2">
    <source>
        <dbReference type="Pfam" id="PF13511"/>
    </source>
</evidence>
<protein>
    <recommendedName>
        <fullName evidence="2">DUF4124 domain-containing protein</fullName>
    </recommendedName>
</protein>
<feature type="chain" id="PRO_5032483508" description="DUF4124 domain-containing protein" evidence="1">
    <location>
        <begin position="25"/>
        <end position="215"/>
    </location>
</feature>
<organism evidence="3 4">
    <name type="scientific">Povalibacter uvarum</name>
    <dbReference type="NCBI Taxonomy" id="732238"/>
    <lineage>
        <taxon>Bacteria</taxon>
        <taxon>Pseudomonadati</taxon>
        <taxon>Pseudomonadota</taxon>
        <taxon>Gammaproteobacteria</taxon>
        <taxon>Steroidobacterales</taxon>
        <taxon>Steroidobacteraceae</taxon>
        <taxon>Povalibacter</taxon>
    </lineage>
</organism>
<feature type="domain" description="DUF4124" evidence="2">
    <location>
        <begin position="24"/>
        <end position="75"/>
    </location>
</feature>
<sequence>MSIVRLLCLSALIAATLPAGVVMAASSTTREAFYRCKDGAGQVHYGDSKPKECEGLDTEVLNNNGMVVRVIEGTQSKVAREQREVGEKRIRAERDARLQRDRMLMETYLTVEDIERLRDQRLELLDSQYRVNEQNITNLRNSQSRLAQQIARFKPYSDKANAPPLPDHLAEEMVNTVNNMRVYQEMLEKTRKEQSEIKTTFTADIARFKELKGIK</sequence>
<accession>A0A841HHC4</accession>
<proteinExistence type="predicted"/>
<evidence type="ECO:0000313" key="3">
    <source>
        <dbReference type="EMBL" id="MBB6092551.1"/>
    </source>
</evidence>
<keyword evidence="4" id="KW-1185">Reference proteome</keyword>
<dbReference type="Pfam" id="PF13511">
    <property type="entry name" value="DUF4124"/>
    <property type="match status" value="1"/>
</dbReference>
<evidence type="ECO:0000256" key="1">
    <source>
        <dbReference type="SAM" id="SignalP"/>
    </source>
</evidence>
<keyword evidence="1" id="KW-0732">Signal</keyword>
<dbReference type="Proteomes" id="UP000588068">
    <property type="component" value="Unassembled WGS sequence"/>
</dbReference>
<dbReference type="EMBL" id="JACHHZ010000002">
    <property type="protein sequence ID" value="MBB6092551.1"/>
    <property type="molecule type" value="Genomic_DNA"/>
</dbReference>
<feature type="signal peptide" evidence="1">
    <location>
        <begin position="1"/>
        <end position="24"/>
    </location>
</feature>
<comment type="caution">
    <text evidence="3">The sequence shown here is derived from an EMBL/GenBank/DDBJ whole genome shotgun (WGS) entry which is preliminary data.</text>
</comment>
<evidence type="ECO:0000313" key="4">
    <source>
        <dbReference type="Proteomes" id="UP000588068"/>
    </source>
</evidence>